<keyword evidence="2" id="KW-1185">Reference proteome</keyword>
<gene>
    <name evidence="1" type="ORF">C8D86_12215</name>
</gene>
<dbReference type="AlphaFoldDB" id="A0A370GB73"/>
<evidence type="ECO:0000313" key="2">
    <source>
        <dbReference type="Proteomes" id="UP000254720"/>
    </source>
</evidence>
<dbReference type="Proteomes" id="UP000254720">
    <property type="component" value="Unassembled WGS sequence"/>
</dbReference>
<organism evidence="1 2">
    <name type="scientific">Aquicella lusitana</name>
    <dbReference type="NCBI Taxonomy" id="254246"/>
    <lineage>
        <taxon>Bacteria</taxon>
        <taxon>Pseudomonadati</taxon>
        <taxon>Pseudomonadota</taxon>
        <taxon>Gammaproteobacteria</taxon>
        <taxon>Legionellales</taxon>
        <taxon>Coxiellaceae</taxon>
        <taxon>Aquicella</taxon>
    </lineage>
</organism>
<comment type="caution">
    <text evidence="1">The sequence shown here is derived from an EMBL/GenBank/DDBJ whole genome shotgun (WGS) entry which is preliminary data.</text>
</comment>
<name>A0A370GB73_9COXI</name>
<sequence>MSTPVDENVLGGQTCHLAEKLVILKSQKKQAEISQLSLFKPSEQSQTKSELEIEKEKIIRVIKKAIDEIKLPKESPGERLLKQFYTRRIDELNQLTGNENQKKQKLLRIKSEIIREVGLTRFEAWSKVSIYRKFK</sequence>
<reference evidence="1 2" key="1">
    <citation type="submission" date="2018-07" db="EMBL/GenBank/DDBJ databases">
        <title>Genomic Encyclopedia of Type Strains, Phase IV (KMG-IV): sequencing the most valuable type-strain genomes for metagenomic binning, comparative biology and taxonomic classification.</title>
        <authorList>
            <person name="Goeker M."/>
        </authorList>
    </citation>
    <scope>NUCLEOTIDE SEQUENCE [LARGE SCALE GENOMIC DNA]</scope>
    <source>
        <strain evidence="1 2">DSM 16500</strain>
    </source>
</reference>
<dbReference type="EMBL" id="QQAX01000022">
    <property type="protein sequence ID" value="RDI40971.1"/>
    <property type="molecule type" value="Genomic_DNA"/>
</dbReference>
<protein>
    <submittedName>
        <fullName evidence="1">Uncharacterized protein</fullName>
    </submittedName>
</protein>
<evidence type="ECO:0000313" key="1">
    <source>
        <dbReference type="EMBL" id="RDI40971.1"/>
    </source>
</evidence>
<accession>A0A370GB73</accession>
<dbReference type="RefSeq" id="WP_114835043.1">
    <property type="nucleotide sequence ID" value="NZ_LR699114.1"/>
</dbReference>
<proteinExistence type="predicted"/>